<feature type="region of interest" description="Disordered" evidence="1">
    <location>
        <begin position="1"/>
        <end position="72"/>
    </location>
</feature>
<dbReference type="HOGENOM" id="CLU_489147_0_0_1"/>
<feature type="region of interest" description="Disordered" evidence="1">
    <location>
        <begin position="318"/>
        <end position="337"/>
    </location>
</feature>
<feature type="compositionally biased region" description="Polar residues" evidence="1">
    <location>
        <begin position="290"/>
        <end position="311"/>
    </location>
</feature>
<feature type="region of interest" description="Disordered" evidence="1">
    <location>
        <begin position="230"/>
        <end position="311"/>
    </location>
</feature>
<dbReference type="GeneID" id="8046492"/>
<keyword evidence="4" id="KW-1185">Reference proteome</keyword>
<dbReference type="OrthoDB" id="4096882at2759"/>
<gene>
    <name evidence="2" type="ordered locus">Cd36_19810</name>
    <name evidence="3" type="ORF">CD36_19810</name>
</gene>
<feature type="region of interest" description="Disordered" evidence="1">
    <location>
        <begin position="374"/>
        <end position="417"/>
    </location>
</feature>
<feature type="region of interest" description="Disordered" evidence="1">
    <location>
        <begin position="476"/>
        <end position="546"/>
    </location>
</feature>
<feature type="compositionally biased region" description="Low complexity" evidence="1">
    <location>
        <begin position="502"/>
        <end position="542"/>
    </location>
</feature>
<name>B9WBJ0_CANDC</name>
<dbReference type="KEGG" id="cdu:CD36_19810"/>
<reference evidence="3 4" key="1">
    <citation type="journal article" date="2009" name="Genome Res.">
        <title>Comparative genomics of the fungal pathogens Candida dubliniensis and Candida albicans.</title>
        <authorList>
            <person name="Jackson A.P."/>
            <person name="Gamble J.A."/>
            <person name="Yeomans T."/>
            <person name="Moran G.P."/>
            <person name="Saunders D."/>
            <person name="Harris D."/>
            <person name="Aslett M."/>
            <person name="Barrell J.F."/>
            <person name="Butler G."/>
            <person name="Citiulo F."/>
            <person name="Coleman D.C."/>
            <person name="de Groot P.W.J."/>
            <person name="Goodwin T.J."/>
            <person name="Quail M.A."/>
            <person name="McQuillan J."/>
            <person name="Munro C.A."/>
            <person name="Pain A."/>
            <person name="Poulter R.T."/>
            <person name="Rajandream M.A."/>
            <person name="Renauld H."/>
            <person name="Spiering M.J."/>
            <person name="Tivey A."/>
            <person name="Gow N.A.R."/>
            <person name="Barrell B."/>
            <person name="Sullivan D.J."/>
            <person name="Berriman M."/>
        </authorList>
    </citation>
    <scope>NUCLEOTIDE SEQUENCE [LARGE SCALE GENOMIC DNA]</scope>
    <source>
        <strain evidence="4">CD36 / ATCC MYA-646 / CBS 7987 / NCPF 3949 / NRRL Y-17841</strain>
    </source>
</reference>
<feature type="compositionally biased region" description="Low complexity" evidence="1">
    <location>
        <begin position="374"/>
        <end position="402"/>
    </location>
</feature>
<dbReference type="EMBL" id="FM992689">
    <property type="protein sequence ID" value="CAX43761.1"/>
    <property type="molecule type" value="Genomic_DNA"/>
</dbReference>
<dbReference type="eggNOG" id="ENOG502RMNW">
    <property type="taxonomic scope" value="Eukaryota"/>
</dbReference>
<feature type="compositionally biased region" description="Pro residues" evidence="1">
    <location>
        <begin position="403"/>
        <end position="412"/>
    </location>
</feature>
<dbReference type="Proteomes" id="UP000002605">
    <property type="component" value="Chromosome 2"/>
</dbReference>
<dbReference type="VEuPathDB" id="FungiDB:CD36_19810"/>
<evidence type="ECO:0000313" key="3">
    <source>
        <dbReference type="EMBL" id="CAX43761.1"/>
    </source>
</evidence>
<protein>
    <submittedName>
        <fullName evidence="3">Uncharacterized protein</fullName>
    </submittedName>
</protein>
<feature type="compositionally biased region" description="Polar residues" evidence="1">
    <location>
        <begin position="58"/>
        <end position="72"/>
    </location>
</feature>
<feature type="compositionally biased region" description="Low complexity" evidence="1">
    <location>
        <begin position="131"/>
        <end position="152"/>
    </location>
</feature>
<organism evidence="3 4">
    <name type="scientific">Candida dubliniensis (strain CD36 / ATCC MYA-646 / CBS 7987 / NCPF 3949 / NRRL Y-17841)</name>
    <name type="common">Yeast</name>
    <dbReference type="NCBI Taxonomy" id="573826"/>
    <lineage>
        <taxon>Eukaryota</taxon>
        <taxon>Fungi</taxon>
        <taxon>Dikarya</taxon>
        <taxon>Ascomycota</taxon>
        <taxon>Saccharomycotina</taxon>
        <taxon>Pichiomycetes</taxon>
        <taxon>Debaryomycetaceae</taxon>
        <taxon>Candida/Lodderomyces clade</taxon>
        <taxon>Candida</taxon>
    </lineage>
</organism>
<evidence type="ECO:0000256" key="1">
    <source>
        <dbReference type="SAM" id="MobiDB-lite"/>
    </source>
</evidence>
<sequence length="571" mass="61908">MTVTFSRQRSSSVTSISSNRSLTPSNNNNNVNSGTFTSSSAPTPTPTLQPLHLPPLSMSTGNDQNPQHVLPSQITPPFLVVPVSVSGPTLSETRTSTTTTTATTNTTTTTTADTNPVHTLPSTTIAPPLPSAISSSTSNTSTTPVLPVTNPTPTSVRSMSIVSLDRSPRNSIVSIDDNLRSHTRNNSTTSLASLTSHPAAVHGLSSVNSPHPLNPLHTHHKQMSNSSAIISDDDSELDQTTPSRTILKPIRRLKRRSNSNDPINRDFKLKFDDKSVHHVNQPQQHQQQPASPTLMATNPQSLNASPTSVASSRFQDLAPITMGNNPNNTNPSLDSKNLKKLKSTNSIQQSMYIKRKLAISKDLQLEYFNSVSHNNSNNNNGHSLTTNAPLSSLSSPLSLSSSSPPPPPPLSPPSFSSELLDSKFFPPLPSTLMSRKLTSSPPIPMSLIPPNQPILQTLQEQNELIIKLNRRWNKASVNESNKGKQPLKPDNPGSPISAGSMRTTTTITTTSRLPPSTTTTINNNNNNNNNNSDTATIATTNTSRKRSRQVLLDEDYEYHSYDDYNYDSYDD</sequence>
<feature type="compositionally biased region" description="Low complexity" evidence="1">
    <location>
        <begin position="278"/>
        <end position="289"/>
    </location>
</feature>
<evidence type="ECO:0000313" key="4">
    <source>
        <dbReference type="Proteomes" id="UP000002605"/>
    </source>
</evidence>
<accession>B9WBJ0</accession>
<evidence type="ECO:0000313" key="2">
    <source>
        <dbReference type="CGD" id="CAL0000164638"/>
    </source>
</evidence>
<dbReference type="AlphaFoldDB" id="B9WBJ0"/>
<feature type="compositionally biased region" description="Basic and acidic residues" evidence="1">
    <location>
        <begin position="263"/>
        <end position="276"/>
    </location>
</feature>
<dbReference type="RefSeq" id="XP_002418460.1">
    <property type="nucleotide sequence ID" value="XM_002418415.1"/>
</dbReference>
<feature type="region of interest" description="Disordered" evidence="1">
    <location>
        <begin position="89"/>
        <end position="152"/>
    </location>
</feature>
<dbReference type="CGD" id="CAL0000164638">
    <property type="gene designation" value="Cd36_19810"/>
</dbReference>
<proteinExistence type="predicted"/>
<feature type="compositionally biased region" description="Low complexity" evidence="1">
    <location>
        <begin position="1"/>
        <end position="57"/>
    </location>
</feature>
<feature type="compositionally biased region" description="Low complexity" evidence="1">
    <location>
        <begin position="93"/>
        <end position="114"/>
    </location>
</feature>